<evidence type="ECO:0000313" key="13">
    <source>
        <dbReference type="Proteomes" id="UP001470230"/>
    </source>
</evidence>
<comment type="subcellular location">
    <subcellularLocation>
        <location evidence="1">Cell projection</location>
        <location evidence="1">Cilium</location>
    </subcellularLocation>
</comment>
<dbReference type="PANTHER" id="PTHR15722:SF7">
    <property type="entry name" value="INTRAFLAGELLAR TRANSPORT PROTEIN 140 HOMOLOG"/>
    <property type="match status" value="1"/>
</dbReference>
<dbReference type="EMBL" id="JAPFFF010000015">
    <property type="protein sequence ID" value="KAK8866749.1"/>
    <property type="molecule type" value="Genomic_DNA"/>
</dbReference>
<keyword evidence="4" id="KW-0802">TPR repeat</keyword>
<feature type="domain" description="IF140/IFT172/WDR19 TPR" evidence="11">
    <location>
        <begin position="660"/>
        <end position="1161"/>
    </location>
</feature>
<keyword evidence="6" id="KW-0966">Cell projection</keyword>
<keyword evidence="13" id="KW-1185">Reference proteome</keyword>
<dbReference type="InterPro" id="IPR056156">
    <property type="entry name" value="TPR_IF140_C"/>
</dbReference>
<evidence type="ECO:0000256" key="5">
    <source>
        <dbReference type="ARBA" id="ARBA00023069"/>
    </source>
</evidence>
<dbReference type="InterPro" id="IPR016024">
    <property type="entry name" value="ARM-type_fold"/>
</dbReference>
<sequence>MSFVSNDLSGLVSFQKIDWSYFEECCAIIATDNQVHFYDCHGLSVEDESCKRKGRASMIAWSPHSNTLAIGWNDGIISLWNNGNCTKSQALLKGSVNILAWHPLLPLLLSASDVGDVCCWDCSSSNNILPLYHGSIPNVLFNFAQWVARESPYAFLSTTDGVLYSFENIVQPLQEVGMLSKPIYILTSSVGTRRLIVFHGDNELTQYNFPPGVSQNSQVKLPVGDPPCCTIIRNDVICYSINDAIYIWNIQNDETHILRTPDQQNVTSLFFSSLTAELYATTSEGSIIIWKSTMKGLVSRLGWSQPQVTDSGVRIEKAFWSNSSLSFVAYSNGRRPLIFRNHPLAAVVSPEVTMWQPAPDLIMVAGQQPTKLSSYVERASASGAYILVVTQTSSVEIFTVRSGGLVPFSRVNPDTLLVDIWGEAIFDCKGNSLECRNLQGTVKQTTSLGNSEAKFMEINGKFMVVICADYNVYLFDISRRSPKQQFMTIFQTSFENFRIKSVSLSCGGFAVSISVDVFEEGCWKPYPELFLHSPQYDKTVSLPFEGRVPVSHYWDTEDPRLLCVQTVPYGASYESTMTGSVISPMFVADSLDVYRQTTMKIDDDKILCAVNLPRVFYYNQSIGDTNPPQGAVLPQFEGLDNADDASKKSLMELNFHLATGDIDSAFNSIRGIDNKATWCSLAKTCAQMRRIDLADLCFGRMEDGGSALLLHKAKETDPDEAASITVVDTQLNLYEEAKNLVKENRRFDLLTNLNISLGEWQQALTIASSSDRIHMKVIAHQMARSLELRGDLAQAIEKYEMAGTLQDEFPRLALQANDLRLLFNYISERSPAEIPPKLLLWIARFYEAHRQIDLAIEYYEYAHAKREIVRLNCCIGRWDDAATIVKKCNQRSVICFYARMLIKKIDYYSKPDNATPTVDVDKLKHDVIEQFRRARQFAQAMDFALQYEMIDDILALSFSAPPSLVCKAAQWFESQKEAKNAILLYSRAGRMNRALALCFAMKQYDALDEISDTLNSKTDPNVLLRCGQYFVESQRWSKAAQCFALAQQFEKVIELCNKHNIKLQSSVIHELSELKADPEVMKRFALLCEQQGEYQTAATLYIKFKDHLAAMKALIRYGDTEKVIKFANLIKKPQTFILAANYLQTLNPREGDKLYGQIIQFYTKAKAPDKLGRFFEASAQVEIDEYQEYSKAYELLQNGYKLVSNAPDFKDKSNVIANMQRKIKLVGMYLQAQELIKSDPKKSMSMCAEIMRNPQIENVLRVDDIYMIMVQACVVQGNMKTAYQILEELRQNGSDLSYFLDEESIKKIYAAVGQTYVPTEHDNDDEDGQYDEVDDGDIDDIDDGDVEEGNDD</sequence>
<dbReference type="Pfam" id="PF24760">
    <property type="entry name" value="TPR_IF140_C"/>
    <property type="match status" value="1"/>
</dbReference>
<dbReference type="SUPFAM" id="SSF50978">
    <property type="entry name" value="WD40 repeat-like"/>
    <property type="match status" value="1"/>
</dbReference>
<evidence type="ECO:0008006" key="14">
    <source>
        <dbReference type="Google" id="ProtNLM"/>
    </source>
</evidence>
<dbReference type="PANTHER" id="PTHR15722">
    <property type="entry name" value="IFT140/172-RELATED"/>
    <property type="match status" value="1"/>
</dbReference>
<feature type="domain" description="IFT140 second beta-propeller" evidence="9">
    <location>
        <begin position="386"/>
        <end position="533"/>
    </location>
</feature>
<dbReference type="InterPro" id="IPR036322">
    <property type="entry name" value="WD40_repeat_dom_sf"/>
</dbReference>
<dbReference type="SMART" id="SM00320">
    <property type="entry name" value="WD40"/>
    <property type="match status" value="3"/>
</dbReference>
<evidence type="ECO:0000256" key="7">
    <source>
        <dbReference type="SAM" id="MobiDB-lite"/>
    </source>
</evidence>
<dbReference type="InterPro" id="IPR001680">
    <property type="entry name" value="WD40_rpt"/>
</dbReference>
<dbReference type="Pfam" id="PF23385">
    <property type="entry name" value="Beta-prop_IFT140_2nd"/>
    <property type="match status" value="1"/>
</dbReference>
<protein>
    <recommendedName>
        <fullName evidence="14">Anaphase-promoting complex subunit 4 WD40 domain-containing protein</fullName>
    </recommendedName>
</protein>
<proteinExistence type="predicted"/>
<evidence type="ECO:0000256" key="3">
    <source>
        <dbReference type="ARBA" id="ARBA00022737"/>
    </source>
</evidence>
<dbReference type="SUPFAM" id="SSF82171">
    <property type="entry name" value="DPP6 N-terminal domain-like"/>
    <property type="match status" value="1"/>
</dbReference>
<evidence type="ECO:0000259" key="11">
    <source>
        <dbReference type="Pfam" id="PF24762"/>
    </source>
</evidence>
<evidence type="ECO:0000256" key="6">
    <source>
        <dbReference type="ARBA" id="ARBA00023273"/>
    </source>
</evidence>
<dbReference type="InterPro" id="IPR056154">
    <property type="entry name" value="Beta-prop_IFT140_1st"/>
</dbReference>
<evidence type="ECO:0000256" key="2">
    <source>
        <dbReference type="ARBA" id="ARBA00022574"/>
    </source>
</evidence>
<name>A0ABR2IPB4_9EUKA</name>
<organism evidence="12 13">
    <name type="scientific">Tritrichomonas musculus</name>
    <dbReference type="NCBI Taxonomy" id="1915356"/>
    <lineage>
        <taxon>Eukaryota</taxon>
        <taxon>Metamonada</taxon>
        <taxon>Parabasalia</taxon>
        <taxon>Tritrichomonadida</taxon>
        <taxon>Tritrichomonadidae</taxon>
        <taxon>Tritrichomonas</taxon>
    </lineage>
</organism>
<feature type="domain" description="IF140 C-terminal TPR" evidence="10">
    <location>
        <begin position="1169"/>
        <end position="1290"/>
    </location>
</feature>
<keyword evidence="2" id="KW-0853">WD repeat</keyword>
<evidence type="ECO:0000256" key="4">
    <source>
        <dbReference type="ARBA" id="ARBA00022803"/>
    </source>
</evidence>
<dbReference type="SUPFAM" id="SSF48371">
    <property type="entry name" value="ARM repeat"/>
    <property type="match status" value="1"/>
</dbReference>
<dbReference type="InterPro" id="IPR015943">
    <property type="entry name" value="WD40/YVTN_repeat-like_dom_sf"/>
</dbReference>
<dbReference type="Pfam" id="PF24762">
    <property type="entry name" value="TPR_IF140-IFT172"/>
    <property type="match status" value="1"/>
</dbReference>
<keyword evidence="3" id="KW-0677">Repeat</keyword>
<accession>A0ABR2IPB4</accession>
<evidence type="ECO:0000259" key="9">
    <source>
        <dbReference type="Pfam" id="PF23385"/>
    </source>
</evidence>
<feature type="region of interest" description="Disordered" evidence="7">
    <location>
        <begin position="1317"/>
        <end position="1352"/>
    </location>
</feature>
<dbReference type="PROSITE" id="PS50007">
    <property type="entry name" value="PIPLC_X_DOMAIN"/>
    <property type="match status" value="1"/>
</dbReference>
<dbReference type="InterPro" id="IPR011990">
    <property type="entry name" value="TPR-like_helical_dom_sf"/>
</dbReference>
<dbReference type="Gene3D" id="1.25.40.470">
    <property type="match status" value="2"/>
</dbReference>
<evidence type="ECO:0000259" key="8">
    <source>
        <dbReference type="Pfam" id="PF23383"/>
    </source>
</evidence>
<dbReference type="InterPro" id="IPR056168">
    <property type="entry name" value="TPR_IF140/IFT172/WDR19"/>
</dbReference>
<dbReference type="Proteomes" id="UP001470230">
    <property type="component" value="Unassembled WGS sequence"/>
</dbReference>
<dbReference type="SUPFAM" id="SSF48452">
    <property type="entry name" value="TPR-like"/>
    <property type="match status" value="1"/>
</dbReference>
<gene>
    <name evidence="12" type="ORF">M9Y10_009717</name>
</gene>
<evidence type="ECO:0000259" key="10">
    <source>
        <dbReference type="Pfam" id="PF24760"/>
    </source>
</evidence>
<dbReference type="Gene3D" id="2.130.10.10">
    <property type="entry name" value="YVTN repeat-like/Quinoprotein amine dehydrogenase"/>
    <property type="match status" value="2"/>
</dbReference>
<dbReference type="Pfam" id="PF23383">
    <property type="entry name" value="Beta-prop_IFT140_1st"/>
    <property type="match status" value="1"/>
</dbReference>
<feature type="domain" description="IFT140 first beta-propeller" evidence="8">
    <location>
        <begin position="16"/>
        <end position="122"/>
    </location>
</feature>
<reference evidence="12 13" key="1">
    <citation type="submission" date="2024-04" db="EMBL/GenBank/DDBJ databases">
        <title>Tritrichomonas musculus Genome.</title>
        <authorList>
            <person name="Alves-Ferreira E."/>
            <person name="Grigg M."/>
            <person name="Lorenzi H."/>
            <person name="Galac M."/>
        </authorList>
    </citation>
    <scope>NUCLEOTIDE SEQUENCE [LARGE SCALE GENOMIC DNA]</scope>
    <source>
        <strain evidence="12 13">EAF2021</strain>
    </source>
</reference>
<evidence type="ECO:0000256" key="1">
    <source>
        <dbReference type="ARBA" id="ARBA00004138"/>
    </source>
</evidence>
<evidence type="ECO:0000313" key="12">
    <source>
        <dbReference type="EMBL" id="KAK8866749.1"/>
    </source>
</evidence>
<keyword evidence="5" id="KW-0969">Cilium</keyword>
<dbReference type="InterPro" id="IPR056155">
    <property type="entry name" value="Beta-prop_IFT140_2nd"/>
</dbReference>
<comment type="caution">
    <text evidence="12">The sequence shown here is derived from an EMBL/GenBank/DDBJ whole genome shotgun (WGS) entry which is preliminary data.</text>
</comment>
<feature type="compositionally biased region" description="Acidic residues" evidence="7">
    <location>
        <begin position="1322"/>
        <end position="1352"/>
    </location>
</feature>